<proteinExistence type="predicted"/>
<dbReference type="SUPFAM" id="SSF49879">
    <property type="entry name" value="SMAD/FHA domain"/>
    <property type="match status" value="1"/>
</dbReference>
<dbReference type="PROSITE" id="PS50006">
    <property type="entry name" value="FHA_DOMAIN"/>
    <property type="match status" value="1"/>
</dbReference>
<reference evidence="2 3" key="1">
    <citation type="submission" date="2021-06" db="EMBL/GenBank/DDBJ databases">
        <authorList>
            <person name="Palmer J.M."/>
        </authorList>
    </citation>
    <scope>NUCLEOTIDE SEQUENCE [LARGE SCALE GENOMIC DNA]</scope>
    <source>
        <strain evidence="2 3">AS_MEX2019</strain>
        <tissue evidence="2">Muscle</tissue>
    </source>
</reference>
<name>A0ABV0XL88_9TELE</name>
<dbReference type="InterPro" id="IPR008984">
    <property type="entry name" value="SMAD_FHA_dom_sf"/>
</dbReference>
<organism evidence="2 3">
    <name type="scientific">Ameca splendens</name>
    <dbReference type="NCBI Taxonomy" id="208324"/>
    <lineage>
        <taxon>Eukaryota</taxon>
        <taxon>Metazoa</taxon>
        <taxon>Chordata</taxon>
        <taxon>Craniata</taxon>
        <taxon>Vertebrata</taxon>
        <taxon>Euteleostomi</taxon>
        <taxon>Actinopterygii</taxon>
        <taxon>Neopterygii</taxon>
        <taxon>Teleostei</taxon>
        <taxon>Neoteleostei</taxon>
        <taxon>Acanthomorphata</taxon>
        <taxon>Ovalentaria</taxon>
        <taxon>Atherinomorphae</taxon>
        <taxon>Cyprinodontiformes</taxon>
        <taxon>Goodeidae</taxon>
        <taxon>Ameca</taxon>
    </lineage>
</organism>
<keyword evidence="3" id="KW-1185">Reference proteome</keyword>
<dbReference type="PANTHER" id="PTHR23308">
    <property type="entry name" value="NUCLEAR INHIBITOR OF PROTEIN PHOSPHATASE-1"/>
    <property type="match status" value="1"/>
</dbReference>
<dbReference type="Gene3D" id="2.60.200.20">
    <property type="match status" value="1"/>
</dbReference>
<comment type="caution">
    <text evidence="2">The sequence shown here is derived from an EMBL/GenBank/DDBJ whole genome shotgun (WGS) entry which is preliminary data.</text>
</comment>
<dbReference type="InterPro" id="IPR000253">
    <property type="entry name" value="FHA_dom"/>
</dbReference>
<feature type="domain" description="FHA" evidence="1">
    <location>
        <begin position="18"/>
        <end position="63"/>
    </location>
</feature>
<dbReference type="EMBL" id="JAHRIP010007111">
    <property type="protein sequence ID" value="MEQ2282236.1"/>
    <property type="molecule type" value="Genomic_DNA"/>
</dbReference>
<sequence>MKGDKLIEKLIIDEKKFYLFGRNPDWCDFTIDHQSCSRVHSALVYHKHLKRVFLIDLNSSKTLPIIALSYSFSFGVVNVWLEFKLHRKSTIAPKMLVNMVRKKLYYCNYFVNLIHLKYFSGS</sequence>
<gene>
    <name evidence="2" type="ORF">AMECASPLE_038463</name>
</gene>
<evidence type="ECO:0000313" key="3">
    <source>
        <dbReference type="Proteomes" id="UP001469553"/>
    </source>
</evidence>
<dbReference type="InterPro" id="IPR050923">
    <property type="entry name" value="Cell_Proc_Reg/RNA_Proc"/>
</dbReference>
<evidence type="ECO:0000313" key="2">
    <source>
        <dbReference type="EMBL" id="MEQ2282236.1"/>
    </source>
</evidence>
<evidence type="ECO:0000259" key="1">
    <source>
        <dbReference type="PROSITE" id="PS50006"/>
    </source>
</evidence>
<dbReference type="Pfam" id="PF00498">
    <property type="entry name" value="FHA"/>
    <property type="match status" value="1"/>
</dbReference>
<dbReference type="Proteomes" id="UP001469553">
    <property type="component" value="Unassembled WGS sequence"/>
</dbReference>
<protein>
    <recommendedName>
        <fullName evidence="1">FHA domain-containing protein</fullName>
    </recommendedName>
</protein>
<accession>A0ABV0XL88</accession>